<protein>
    <recommendedName>
        <fullName evidence="3">Calcium-binding protein</fullName>
    </recommendedName>
</protein>
<evidence type="ECO:0008006" key="3">
    <source>
        <dbReference type="Google" id="ProtNLM"/>
    </source>
</evidence>
<name>A0ABV7YKI9_9ACTN</name>
<dbReference type="Proteomes" id="UP001595699">
    <property type="component" value="Unassembled WGS sequence"/>
</dbReference>
<sequence length="287" mass="30357">MPGEPLGDTIFEGEETTVVSQVGLFRRVIRPAVGAAAVAALALVTIGGAQAAVIPGTPGQDVHKGLDTDNAQNTFIQPPGVAAKQHLDNTDVVFGRGSNDLLIGKLGSDVLVGNEGHDILIGGRENFTAPNSDVLIGDTGSDINIWAPGDGSEVFVGDEDANRKDKDSMIFAPFVLGNNGFDPKLVYAYGRTIPRVDISKKPQFSCKIERIPAAQKDGAQFVVRFSANGNLAVTVRQKDVEQVFCPSPTLGKVKFAYLDGPHPTTFKEIWIKDIGKNTLGAILAPPA</sequence>
<dbReference type="InterPro" id="IPR011049">
    <property type="entry name" value="Serralysin-like_metalloprot_C"/>
</dbReference>
<organism evidence="1 2">
    <name type="scientific">Tenggerimyces flavus</name>
    <dbReference type="NCBI Taxonomy" id="1708749"/>
    <lineage>
        <taxon>Bacteria</taxon>
        <taxon>Bacillati</taxon>
        <taxon>Actinomycetota</taxon>
        <taxon>Actinomycetes</taxon>
        <taxon>Propionibacteriales</taxon>
        <taxon>Nocardioidaceae</taxon>
        <taxon>Tenggerimyces</taxon>
    </lineage>
</organism>
<comment type="caution">
    <text evidence="1">The sequence shown here is derived from an EMBL/GenBank/DDBJ whole genome shotgun (WGS) entry which is preliminary data.</text>
</comment>
<gene>
    <name evidence="1" type="ORF">ACFOUW_31795</name>
</gene>
<dbReference type="EMBL" id="JBHRZH010000038">
    <property type="protein sequence ID" value="MFC3765453.1"/>
    <property type="molecule type" value="Genomic_DNA"/>
</dbReference>
<dbReference type="InterPro" id="IPR001343">
    <property type="entry name" value="Hemolysn_Ca-bd"/>
</dbReference>
<evidence type="ECO:0000313" key="1">
    <source>
        <dbReference type="EMBL" id="MFC3765453.1"/>
    </source>
</evidence>
<dbReference type="Gene3D" id="2.150.10.10">
    <property type="entry name" value="Serralysin-like metalloprotease, C-terminal"/>
    <property type="match status" value="1"/>
</dbReference>
<keyword evidence="2" id="KW-1185">Reference proteome</keyword>
<accession>A0ABV7YKI9</accession>
<dbReference type="SUPFAM" id="SSF51120">
    <property type="entry name" value="beta-Roll"/>
    <property type="match status" value="1"/>
</dbReference>
<dbReference type="Pfam" id="PF00353">
    <property type="entry name" value="HemolysinCabind"/>
    <property type="match status" value="1"/>
</dbReference>
<evidence type="ECO:0000313" key="2">
    <source>
        <dbReference type="Proteomes" id="UP001595699"/>
    </source>
</evidence>
<reference evidence="2" key="1">
    <citation type="journal article" date="2019" name="Int. J. Syst. Evol. Microbiol.">
        <title>The Global Catalogue of Microorganisms (GCM) 10K type strain sequencing project: providing services to taxonomists for standard genome sequencing and annotation.</title>
        <authorList>
            <consortium name="The Broad Institute Genomics Platform"/>
            <consortium name="The Broad Institute Genome Sequencing Center for Infectious Disease"/>
            <person name="Wu L."/>
            <person name="Ma J."/>
        </authorList>
    </citation>
    <scope>NUCLEOTIDE SEQUENCE [LARGE SCALE GENOMIC DNA]</scope>
    <source>
        <strain evidence="2">CGMCC 4.7241</strain>
    </source>
</reference>
<proteinExistence type="predicted"/>